<dbReference type="Gene3D" id="2.40.70.10">
    <property type="entry name" value="Acid Proteases"/>
    <property type="match status" value="1"/>
</dbReference>
<organism evidence="1 2">
    <name type="scientific">Linum trigynum</name>
    <dbReference type="NCBI Taxonomy" id="586398"/>
    <lineage>
        <taxon>Eukaryota</taxon>
        <taxon>Viridiplantae</taxon>
        <taxon>Streptophyta</taxon>
        <taxon>Embryophyta</taxon>
        <taxon>Tracheophyta</taxon>
        <taxon>Spermatophyta</taxon>
        <taxon>Magnoliopsida</taxon>
        <taxon>eudicotyledons</taxon>
        <taxon>Gunneridae</taxon>
        <taxon>Pentapetalae</taxon>
        <taxon>rosids</taxon>
        <taxon>fabids</taxon>
        <taxon>Malpighiales</taxon>
        <taxon>Linaceae</taxon>
        <taxon>Linum</taxon>
    </lineage>
</organism>
<dbReference type="EMBL" id="OZ034816">
    <property type="protein sequence ID" value="CAL1379284.1"/>
    <property type="molecule type" value="Genomic_DNA"/>
</dbReference>
<dbReference type="AlphaFoldDB" id="A0AAV2E0E4"/>
<evidence type="ECO:0000313" key="2">
    <source>
        <dbReference type="Proteomes" id="UP001497516"/>
    </source>
</evidence>
<keyword evidence="2" id="KW-1185">Reference proteome</keyword>
<dbReference type="Proteomes" id="UP001497516">
    <property type="component" value="Chromosome 3"/>
</dbReference>
<dbReference type="InterPro" id="IPR021109">
    <property type="entry name" value="Peptidase_aspartic_dom_sf"/>
</dbReference>
<protein>
    <submittedName>
        <fullName evidence="1">Uncharacterized protein</fullName>
    </submittedName>
</protein>
<evidence type="ECO:0000313" key="1">
    <source>
        <dbReference type="EMBL" id="CAL1379284.1"/>
    </source>
</evidence>
<dbReference type="CDD" id="cd00303">
    <property type="entry name" value="retropepsin_like"/>
    <property type="match status" value="1"/>
</dbReference>
<gene>
    <name evidence="1" type="ORF">LTRI10_LOCUS20814</name>
</gene>
<reference evidence="1 2" key="1">
    <citation type="submission" date="2024-04" db="EMBL/GenBank/DDBJ databases">
        <authorList>
            <person name="Fracassetti M."/>
        </authorList>
    </citation>
    <scope>NUCLEOTIDE SEQUENCE [LARGE SCALE GENOMIC DNA]</scope>
</reference>
<name>A0AAV2E0E4_9ROSI</name>
<sequence>MDTGATDNFLLIDDADRLGIAYEKGQGRLKTINSESIPIHGVDHNVLVKLGEWEGLINFSVITMDDHPVILGINFLDKEGVLLKPNSNTICLDKEGEFHAVHL</sequence>
<dbReference type="Pfam" id="PF13975">
    <property type="entry name" value="gag-asp_proteas"/>
    <property type="match status" value="1"/>
</dbReference>
<proteinExistence type="predicted"/>
<dbReference type="SUPFAM" id="SSF50630">
    <property type="entry name" value="Acid proteases"/>
    <property type="match status" value="1"/>
</dbReference>
<accession>A0AAV2E0E4</accession>